<proteinExistence type="predicted"/>
<dbReference type="EMBL" id="BARU01017317">
    <property type="protein sequence ID" value="GAH58945.1"/>
    <property type="molecule type" value="Genomic_DNA"/>
</dbReference>
<evidence type="ECO:0000256" key="1">
    <source>
        <dbReference type="ARBA" id="ARBA00004370"/>
    </source>
</evidence>
<sequence>MDPDSPTFQKHAVTRRIELNYADSKNIVTLLKHYRPYISAVGRTIIIRAWPKLADKIEEDVKMLDKPPQQVRGQIVIAELTEEARSELGLDTLEYRSNSEETWSFTLEPGKVGLSLTDAYRFMMTLKALERRGKASLRASTTVTVPEGEEVTVSLAKEMRIVIEKEEEYYRVEKVRAETSLTLGIERVTSNDEIIFNFKVMAGDIAEEVPKITQIPIVYERSAEGTAIVPNNTAFVIGGLTREMKRTIRGILPPSKVKVREKTELLVVVLPHIIGTPMPRPEILEKE</sequence>
<dbReference type="InterPro" id="IPR004846">
    <property type="entry name" value="T2SS/T3SS_dom"/>
</dbReference>
<evidence type="ECO:0000313" key="5">
    <source>
        <dbReference type="EMBL" id="GAH58945.1"/>
    </source>
</evidence>
<comment type="subcellular location">
    <subcellularLocation>
        <location evidence="1">Membrane</location>
    </subcellularLocation>
</comment>
<dbReference type="GO" id="GO:0009306">
    <property type="term" value="P:protein secretion"/>
    <property type="evidence" value="ECO:0007669"/>
    <property type="project" value="InterPro"/>
</dbReference>
<dbReference type="Pfam" id="PF00263">
    <property type="entry name" value="Secretin"/>
    <property type="match status" value="1"/>
</dbReference>
<feature type="non-terminal residue" evidence="5">
    <location>
        <position position="287"/>
    </location>
</feature>
<organism evidence="5">
    <name type="scientific">marine sediment metagenome</name>
    <dbReference type="NCBI Taxonomy" id="412755"/>
    <lineage>
        <taxon>unclassified sequences</taxon>
        <taxon>metagenomes</taxon>
        <taxon>ecological metagenomes</taxon>
    </lineage>
</organism>
<evidence type="ECO:0000259" key="4">
    <source>
        <dbReference type="Pfam" id="PF00263"/>
    </source>
</evidence>
<evidence type="ECO:0000256" key="3">
    <source>
        <dbReference type="ARBA" id="ARBA00023136"/>
    </source>
</evidence>
<gene>
    <name evidence="5" type="ORF">S03H2_28736</name>
</gene>
<dbReference type="InterPro" id="IPR050810">
    <property type="entry name" value="Bact_Secretion_Sys_Channel"/>
</dbReference>
<comment type="caution">
    <text evidence="5">The sequence shown here is derived from an EMBL/GenBank/DDBJ whole genome shotgun (WGS) entry which is preliminary data.</text>
</comment>
<dbReference type="PANTHER" id="PTHR30332">
    <property type="entry name" value="PROBABLE GENERAL SECRETION PATHWAY PROTEIN D"/>
    <property type="match status" value="1"/>
</dbReference>
<reference evidence="5" key="1">
    <citation type="journal article" date="2014" name="Front. Microbiol.">
        <title>High frequency of phylogenetically diverse reductive dehalogenase-homologous genes in deep subseafloor sedimentary metagenomes.</title>
        <authorList>
            <person name="Kawai M."/>
            <person name="Futagami T."/>
            <person name="Toyoda A."/>
            <person name="Takaki Y."/>
            <person name="Nishi S."/>
            <person name="Hori S."/>
            <person name="Arai W."/>
            <person name="Tsubouchi T."/>
            <person name="Morono Y."/>
            <person name="Uchiyama I."/>
            <person name="Ito T."/>
            <person name="Fujiyama A."/>
            <person name="Inagaki F."/>
            <person name="Takami H."/>
        </authorList>
    </citation>
    <scope>NUCLEOTIDE SEQUENCE</scope>
    <source>
        <strain evidence="5">Expedition CK06-06</strain>
    </source>
</reference>
<accession>X1HPG3</accession>
<keyword evidence="3" id="KW-0472">Membrane</keyword>
<dbReference type="AlphaFoldDB" id="X1HPG3"/>
<protein>
    <recommendedName>
        <fullName evidence="4">Type II/III secretion system secretin-like domain-containing protein</fullName>
    </recommendedName>
</protein>
<dbReference type="PANTHER" id="PTHR30332:SF24">
    <property type="entry name" value="SECRETIN GSPD-RELATED"/>
    <property type="match status" value="1"/>
</dbReference>
<evidence type="ECO:0000256" key="2">
    <source>
        <dbReference type="ARBA" id="ARBA00022729"/>
    </source>
</evidence>
<dbReference type="GO" id="GO:0015627">
    <property type="term" value="C:type II protein secretion system complex"/>
    <property type="evidence" value="ECO:0007669"/>
    <property type="project" value="TreeGrafter"/>
</dbReference>
<name>X1HPG3_9ZZZZ</name>
<keyword evidence="2" id="KW-0732">Signal</keyword>
<feature type="domain" description="Type II/III secretion system secretin-like" evidence="4">
    <location>
        <begin position="128"/>
        <end position="273"/>
    </location>
</feature>
<dbReference type="GO" id="GO:0016020">
    <property type="term" value="C:membrane"/>
    <property type="evidence" value="ECO:0007669"/>
    <property type="project" value="UniProtKB-SubCell"/>
</dbReference>